<feature type="domain" description="RCC1-like" evidence="2">
    <location>
        <begin position="26"/>
        <end position="321"/>
    </location>
</feature>
<evidence type="ECO:0000313" key="4">
    <source>
        <dbReference type="Proteomes" id="UP000032309"/>
    </source>
</evidence>
<reference evidence="4" key="1">
    <citation type="journal article" date="2015" name="Genome Announc.">
        <title>Draft Genome Sequence of an Anaerobic Ammonium-Oxidizing Bacterium, "Candidatus Brocadia sinica".</title>
        <authorList>
            <person name="Oshiki M."/>
            <person name="Shinyako-Hata K."/>
            <person name="Satoh H."/>
            <person name="Okabe S."/>
        </authorList>
    </citation>
    <scope>NUCLEOTIDE SEQUENCE [LARGE SCALE GENOMIC DNA]</scope>
    <source>
        <strain evidence="4">JPN1</strain>
    </source>
</reference>
<dbReference type="Proteomes" id="UP000032309">
    <property type="component" value="Unassembled WGS sequence"/>
</dbReference>
<dbReference type="Gene3D" id="2.130.10.30">
    <property type="entry name" value="Regulator of chromosome condensation 1/beta-lactamase-inhibitor protein II"/>
    <property type="match status" value="3"/>
</dbReference>
<dbReference type="Pfam" id="PF13540">
    <property type="entry name" value="RCC1_2"/>
    <property type="match status" value="1"/>
</dbReference>
<evidence type="ECO:0000313" key="3">
    <source>
        <dbReference type="EMBL" id="GAN34399.1"/>
    </source>
</evidence>
<dbReference type="EMBL" id="BAFN01000001">
    <property type="protein sequence ID" value="GAN34399.1"/>
    <property type="molecule type" value="Genomic_DNA"/>
</dbReference>
<name>A0ABQ0K007_9BACT</name>
<dbReference type="InterPro" id="IPR009091">
    <property type="entry name" value="RCC1/BLIP-II"/>
</dbReference>
<dbReference type="InterPro" id="IPR058923">
    <property type="entry name" value="RCC1-like_dom"/>
</dbReference>
<dbReference type="SUPFAM" id="SSF50985">
    <property type="entry name" value="RCC1/BLIP-II"/>
    <property type="match status" value="2"/>
</dbReference>
<organism evidence="3 4">
    <name type="scientific">Candidatus Brocadia sinica JPN1</name>
    <dbReference type="NCBI Taxonomy" id="1197129"/>
    <lineage>
        <taxon>Bacteria</taxon>
        <taxon>Pseudomonadati</taxon>
        <taxon>Planctomycetota</taxon>
        <taxon>Candidatus Brocadiia</taxon>
        <taxon>Candidatus Brocadiales</taxon>
        <taxon>Candidatus Brocadiaceae</taxon>
        <taxon>Candidatus Brocadia</taxon>
    </lineage>
</organism>
<sequence length="378" mass="40788">MQYFTAFIFSIFLFISGNLLASPPMISGGGYHSLALKSDGTVWSWGRNNFGQLGNGKHSKKNIPVLVKELEDVIAIAAGTWHSMALKSDGTVWTWGLNNYGQLGDGTFRNRKTPVQVKNLTDVIAIAGGYLHSLALKSDGTVWAWGSNWSGQLGNETIVGASEIPIQVNSLSNISAIACGGDHSLAIRSSDGTIWAWGNNFYGQLGNGSGTNTTAPVLVNGLSDVSKVNGGYIHSLALVSDGSVWTWGNNRYGQLGDGSTREERRTPVQVMNIDSITSISARGWHNLALHSEGKVFSWGNNSNGQLGDGTRTERHIPVEVKELEDITDISTGWQHSLALKSDGTVWAWGDNKFGQLGDGTFKDRKTPVPVKNFSVNYD</sequence>
<keyword evidence="4" id="KW-1185">Reference proteome</keyword>
<dbReference type="PANTHER" id="PTHR22870">
    <property type="entry name" value="REGULATOR OF CHROMOSOME CONDENSATION"/>
    <property type="match status" value="1"/>
</dbReference>
<evidence type="ECO:0000259" key="2">
    <source>
        <dbReference type="Pfam" id="PF25390"/>
    </source>
</evidence>
<protein>
    <submittedName>
        <fullName evidence="3">Alpha-tubulin suppressor and related RCC1 domain-containing proteins</fullName>
    </submittedName>
</protein>
<dbReference type="InterPro" id="IPR000408">
    <property type="entry name" value="Reg_chr_condens"/>
</dbReference>
<accession>A0ABQ0K007</accession>
<dbReference type="PRINTS" id="PR00633">
    <property type="entry name" value="RCCNDNSATION"/>
</dbReference>
<dbReference type="InterPro" id="IPR051210">
    <property type="entry name" value="Ub_ligase/GEF_domain"/>
</dbReference>
<dbReference type="RefSeq" id="WP_157842545.1">
    <property type="nucleotide sequence ID" value="NZ_BAFN01000001.1"/>
</dbReference>
<dbReference type="PANTHER" id="PTHR22870:SF408">
    <property type="entry name" value="OS09G0560450 PROTEIN"/>
    <property type="match status" value="1"/>
</dbReference>
<dbReference type="Pfam" id="PF25390">
    <property type="entry name" value="WD40_RLD"/>
    <property type="match status" value="1"/>
</dbReference>
<gene>
    <name evidence="3" type="ORF">BROSI_A2935</name>
</gene>
<dbReference type="PROSITE" id="PS00626">
    <property type="entry name" value="RCC1_2"/>
    <property type="match status" value="4"/>
</dbReference>
<proteinExistence type="predicted"/>
<comment type="caution">
    <text evidence="3">The sequence shown here is derived from an EMBL/GenBank/DDBJ whole genome shotgun (WGS) entry which is preliminary data.</text>
</comment>
<evidence type="ECO:0000256" key="1">
    <source>
        <dbReference type="ARBA" id="ARBA00022737"/>
    </source>
</evidence>
<keyword evidence="1" id="KW-0677">Repeat</keyword>
<dbReference type="PROSITE" id="PS50012">
    <property type="entry name" value="RCC1_3"/>
    <property type="match status" value="7"/>
</dbReference>